<dbReference type="SUPFAM" id="SSF50729">
    <property type="entry name" value="PH domain-like"/>
    <property type="match status" value="1"/>
</dbReference>
<evidence type="ECO:0000313" key="2">
    <source>
        <dbReference type="EMBL" id="CAD9208068.1"/>
    </source>
</evidence>
<dbReference type="AlphaFoldDB" id="A0A7S1X4L9"/>
<dbReference type="PANTHER" id="PTHR31606:SF1">
    <property type="entry name" value="WW DOMAIN BINDING PROTEIN 2, ISOFORM E"/>
    <property type="match status" value="1"/>
</dbReference>
<evidence type="ECO:0000256" key="1">
    <source>
        <dbReference type="SAM" id="MobiDB-lite"/>
    </source>
</evidence>
<dbReference type="InterPro" id="IPR044852">
    <property type="entry name" value="WBP2-like"/>
</dbReference>
<gene>
    <name evidence="2" type="ORF">TCHU04912_LOCUS10305</name>
</gene>
<protein>
    <submittedName>
        <fullName evidence="2">Uncharacterized protein</fullName>
    </submittedName>
</protein>
<dbReference type="GO" id="GO:0031490">
    <property type="term" value="F:chromatin DNA binding"/>
    <property type="evidence" value="ECO:0007669"/>
    <property type="project" value="TreeGrafter"/>
</dbReference>
<dbReference type="PANTHER" id="PTHR31606">
    <property type="entry name" value="WW DOMAIN BINDING PROTEIN 2, ISOFORM E"/>
    <property type="match status" value="1"/>
</dbReference>
<dbReference type="EMBL" id="HBGG01019864">
    <property type="protein sequence ID" value="CAD9208068.1"/>
    <property type="molecule type" value="Transcribed_RNA"/>
</dbReference>
<accession>A0A7S1X4L9</accession>
<dbReference type="GO" id="GO:0003713">
    <property type="term" value="F:transcription coactivator activity"/>
    <property type="evidence" value="ECO:0007669"/>
    <property type="project" value="InterPro"/>
</dbReference>
<organism evidence="2">
    <name type="scientific">Tetraselmis chuii</name>
    <dbReference type="NCBI Taxonomy" id="63592"/>
    <lineage>
        <taxon>Eukaryota</taxon>
        <taxon>Viridiplantae</taxon>
        <taxon>Chlorophyta</taxon>
        <taxon>core chlorophytes</taxon>
        <taxon>Chlorodendrophyceae</taxon>
        <taxon>Chlorodendrales</taxon>
        <taxon>Chlorodendraceae</taxon>
        <taxon>Tetraselmis</taxon>
    </lineage>
</organism>
<feature type="region of interest" description="Disordered" evidence="1">
    <location>
        <begin position="194"/>
        <end position="213"/>
    </location>
</feature>
<reference evidence="2" key="1">
    <citation type="submission" date="2021-01" db="EMBL/GenBank/DDBJ databases">
        <authorList>
            <person name="Corre E."/>
            <person name="Pelletier E."/>
            <person name="Niang G."/>
            <person name="Scheremetjew M."/>
            <person name="Finn R."/>
            <person name="Kale V."/>
            <person name="Holt S."/>
            <person name="Cochrane G."/>
            <person name="Meng A."/>
            <person name="Brown T."/>
            <person name="Cohen L."/>
        </authorList>
    </citation>
    <scope>NUCLEOTIDE SEQUENCE</scope>
    <source>
        <strain evidence="2">PLY429</strain>
    </source>
</reference>
<name>A0A7S1X4L9_9CHLO</name>
<proteinExistence type="predicted"/>
<sequence>MAANPALVSGYNGELLPAPFQGEYIVCRRDAIEVSLDGVNARKGKWTATGALFLSNFRLIYIAKKEDDSGLRAFDLPLAYIRKEDFAQPIFGCNHLKGLVWPVGEGMGPGGSAPPHQFKLYFKEGGAGTFLPIYFNLLFRARPRESESMASASQPSAPPATFGEVNKMVATAFVDPNDPTKIYLSQPVDESQRLQTNPVYAANYGKDEKYEPM</sequence>
<dbReference type="CDD" id="cd13214">
    <property type="entry name" value="PH-GRAM_WBP2"/>
    <property type="match status" value="1"/>
</dbReference>
<dbReference type="GO" id="GO:0005634">
    <property type="term" value="C:nucleus"/>
    <property type="evidence" value="ECO:0007669"/>
    <property type="project" value="TreeGrafter"/>
</dbReference>